<keyword evidence="3" id="KW-1133">Transmembrane helix</keyword>
<protein>
    <submittedName>
        <fullName evidence="4">Uncharacterized protein</fullName>
    </submittedName>
</protein>
<feature type="region of interest" description="Disordered" evidence="2">
    <location>
        <begin position="241"/>
        <end position="260"/>
    </location>
</feature>
<proteinExistence type="predicted"/>
<dbReference type="EMBL" id="JAULRT010000052">
    <property type="protein sequence ID" value="MDO3382467.1"/>
    <property type="molecule type" value="Genomic_DNA"/>
</dbReference>
<reference evidence="4" key="1">
    <citation type="submission" date="2023-07" db="EMBL/GenBank/DDBJ databases">
        <title>Gilvimarinus algae sp. nov., isolated from the surface of Kelp.</title>
        <authorList>
            <person name="Sun Y.Y."/>
            <person name="Gong Y."/>
            <person name="Du Z.J."/>
        </authorList>
    </citation>
    <scope>NUCLEOTIDE SEQUENCE</scope>
    <source>
        <strain evidence="4">SDUM040014</strain>
    </source>
</reference>
<keyword evidence="3" id="KW-0812">Transmembrane</keyword>
<feature type="region of interest" description="Disordered" evidence="2">
    <location>
        <begin position="1"/>
        <end position="21"/>
    </location>
</feature>
<organism evidence="4 5">
    <name type="scientific">Gilvimarinus algae</name>
    <dbReference type="NCBI Taxonomy" id="3058037"/>
    <lineage>
        <taxon>Bacteria</taxon>
        <taxon>Pseudomonadati</taxon>
        <taxon>Pseudomonadota</taxon>
        <taxon>Gammaproteobacteria</taxon>
        <taxon>Cellvibrionales</taxon>
        <taxon>Cellvibrionaceae</taxon>
        <taxon>Gilvimarinus</taxon>
    </lineage>
</organism>
<gene>
    <name evidence="4" type="ORF">QWI16_09795</name>
</gene>
<feature type="transmembrane region" description="Helical" evidence="3">
    <location>
        <begin position="34"/>
        <end position="56"/>
    </location>
</feature>
<accession>A0ABT8TJF1</accession>
<feature type="coiled-coil region" evidence="1">
    <location>
        <begin position="94"/>
        <end position="121"/>
    </location>
</feature>
<feature type="compositionally biased region" description="Basic and acidic residues" evidence="2">
    <location>
        <begin position="241"/>
        <end position="254"/>
    </location>
</feature>
<keyword evidence="1" id="KW-0175">Coiled coil</keyword>
<evidence type="ECO:0000313" key="4">
    <source>
        <dbReference type="EMBL" id="MDO3382467.1"/>
    </source>
</evidence>
<evidence type="ECO:0000256" key="1">
    <source>
        <dbReference type="SAM" id="Coils"/>
    </source>
</evidence>
<sequence>MKAQRETNTSDDSEAPIQKKPNTKNSWYEKYLEATIGAVITIFLVGIVSWTFGHFATKIASIEKNIAAHHGPQWEEMEKVVAVGNLRSEFLKAKADYEEKLSELSKSLKKKDLEIEKALNRHESISSALLEWSEQIDKVVKDSREREYEAYAHLTTHAPNNANVALLNTAHLGGTRFKAGDKVVITNSSSGRREKTTVKIVSAYTDLDNTDVLVQIAQQPAKILGLSKQLGKIKVIVKKDKPDANDPSRWRPLREISANR</sequence>
<keyword evidence="5" id="KW-1185">Reference proteome</keyword>
<evidence type="ECO:0000313" key="5">
    <source>
        <dbReference type="Proteomes" id="UP001168380"/>
    </source>
</evidence>
<dbReference type="RefSeq" id="WP_302712736.1">
    <property type="nucleotide sequence ID" value="NZ_JAULRT010000052.1"/>
</dbReference>
<keyword evidence="3" id="KW-0472">Membrane</keyword>
<evidence type="ECO:0000256" key="3">
    <source>
        <dbReference type="SAM" id="Phobius"/>
    </source>
</evidence>
<dbReference type="Proteomes" id="UP001168380">
    <property type="component" value="Unassembled WGS sequence"/>
</dbReference>
<name>A0ABT8TJF1_9GAMM</name>
<evidence type="ECO:0000256" key="2">
    <source>
        <dbReference type="SAM" id="MobiDB-lite"/>
    </source>
</evidence>
<comment type="caution">
    <text evidence="4">The sequence shown here is derived from an EMBL/GenBank/DDBJ whole genome shotgun (WGS) entry which is preliminary data.</text>
</comment>